<dbReference type="Proteomes" id="UP000692954">
    <property type="component" value="Unassembled WGS sequence"/>
</dbReference>
<dbReference type="AlphaFoldDB" id="A0A8S1NBQ3"/>
<keyword evidence="4" id="KW-1185">Reference proteome</keyword>
<name>A0A8S1NBQ3_9CILI</name>
<keyword evidence="2" id="KW-0812">Transmembrane</keyword>
<comment type="caution">
    <text evidence="3">The sequence shown here is derived from an EMBL/GenBank/DDBJ whole genome shotgun (WGS) entry which is preliminary data.</text>
</comment>
<gene>
    <name evidence="3" type="ORF">PSON_ATCC_30995.1.T0530043</name>
</gene>
<evidence type="ECO:0000313" key="3">
    <source>
        <dbReference type="EMBL" id="CAD8088679.1"/>
    </source>
</evidence>
<evidence type="ECO:0000256" key="2">
    <source>
        <dbReference type="SAM" id="Phobius"/>
    </source>
</evidence>
<dbReference type="EMBL" id="CAJJDN010000053">
    <property type="protein sequence ID" value="CAD8088679.1"/>
    <property type="molecule type" value="Genomic_DNA"/>
</dbReference>
<organism evidence="3 4">
    <name type="scientific">Paramecium sonneborni</name>
    <dbReference type="NCBI Taxonomy" id="65129"/>
    <lineage>
        <taxon>Eukaryota</taxon>
        <taxon>Sar</taxon>
        <taxon>Alveolata</taxon>
        <taxon>Ciliophora</taxon>
        <taxon>Intramacronucleata</taxon>
        <taxon>Oligohymenophorea</taxon>
        <taxon>Peniculida</taxon>
        <taxon>Parameciidae</taxon>
        <taxon>Paramecium</taxon>
    </lineage>
</organism>
<accession>A0A8S1NBQ3</accession>
<evidence type="ECO:0000256" key="1">
    <source>
        <dbReference type="SAM" id="MobiDB-lite"/>
    </source>
</evidence>
<reference evidence="3" key="1">
    <citation type="submission" date="2021-01" db="EMBL/GenBank/DDBJ databases">
        <authorList>
            <consortium name="Genoscope - CEA"/>
            <person name="William W."/>
        </authorList>
    </citation>
    <scope>NUCLEOTIDE SEQUENCE</scope>
</reference>
<keyword evidence="2" id="KW-1133">Transmembrane helix</keyword>
<proteinExistence type="predicted"/>
<feature type="transmembrane region" description="Helical" evidence="2">
    <location>
        <begin position="12"/>
        <end position="30"/>
    </location>
</feature>
<sequence>MKQIIIEPELQNLIQIYVAQTLIIIIWMNYKQGEKSLIAQSTDSVNNVKQTDQDDDDISSVVDQKVNKNKQIDH</sequence>
<feature type="region of interest" description="Disordered" evidence="1">
    <location>
        <begin position="43"/>
        <end position="74"/>
    </location>
</feature>
<protein>
    <submittedName>
        <fullName evidence="3">Uncharacterized protein</fullName>
    </submittedName>
</protein>
<evidence type="ECO:0000313" key="4">
    <source>
        <dbReference type="Proteomes" id="UP000692954"/>
    </source>
</evidence>
<keyword evidence="2" id="KW-0472">Membrane</keyword>